<dbReference type="PANTHER" id="PTHR30419:SF8">
    <property type="entry name" value="NITROGEN ASSIMILATION TRANSCRIPTIONAL ACTIVATOR-RELATED"/>
    <property type="match status" value="1"/>
</dbReference>
<dbReference type="GO" id="GO:0005829">
    <property type="term" value="C:cytosol"/>
    <property type="evidence" value="ECO:0007669"/>
    <property type="project" value="TreeGrafter"/>
</dbReference>
<dbReference type="RefSeq" id="WP_285974250.1">
    <property type="nucleotide sequence ID" value="NZ_CP127294.1"/>
</dbReference>
<comment type="similarity">
    <text evidence="1">Belongs to the LysR transcriptional regulatory family.</text>
</comment>
<dbReference type="EMBL" id="CP127294">
    <property type="protein sequence ID" value="WIX83704.1"/>
    <property type="molecule type" value="Genomic_DNA"/>
</dbReference>
<dbReference type="GO" id="GO:0003677">
    <property type="term" value="F:DNA binding"/>
    <property type="evidence" value="ECO:0007669"/>
    <property type="project" value="UniProtKB-KW"/>
</dbReference>
<evidence type="ECO:0000259" key="5">
    <source>
        <dbReference type="PROSITE" id="PS50931"/>
    </source>
</evidence>
<keyword evidence="4" id="KW-0804">Transcription</keyword>
<evidence type="ECO:0000256" key="2">
    <source>
        <dbReference type="ARBA" id="ARBA00023015"/>
    </source>
</evidence>
<keyword evidence="7" id="KW-1185">Reference proteome</keyword>
<evidence type="ECO:0000256" key="3">
    <source>
        <dbReference type="ARBA" id="ARBA00023125"/>
    </source>
</evidence>
<protein>
    <submittedName>
        <fullName evidence="6">LysR substrate-binding domain-containing protein</fullName>
    </submittedName>
</protein>
<gene>
    <name evidence="6" type="ORF">QRX50_24570</name>
</gene>
<dbReference type="PRINTS" id="PR00039">
    <property type="entry name" value="HTHLYSR"/>
</dbReference>
<feature type="domain" description="HTH lysR-type" evidence="5">
    <location>
        <begin position="15"/>
        <end position="72"/>
    </location>
</feature>
<dbReference type="PANTHER" id="PTHR30419">
    <property type="entry name" value="HTH-TYPE TRANSCRIPTIONAL REGULATOR YBHD"/>
    <property type="match status" value="1"/>
</dbReference>
<dbReference type="PROSITE" id="PS50931">
    <property type="entry name" value="HTH_LYSR"/>
    <property type="match status" value="1"/>
</dbReference>
<evidence type="ECO:0000313" key="6">
    <source>
        <dbReference type="EMBL" id="WIX83704.1"/>
    </source>
</evidence>
<dbReference type="Gene3D" id="3.40.190.10">
    <property type="entry name" value="Periplasmic binding protein-like II"/>
    <property type="match status" value="2"/>
</dbReference>
<evidence type="ECO:0000256" key="4">
    <source>
        <dbReference type="ARBA" id="ARBA00023163"/>
    </source>
</evidence>
<dbReference type="GO" id="GO:0003700">
    <property type="term" value="F:DNA-binding transcription factor activity"/>
    <property type="evidence" value="ECO:0007669"/>
    <property type="project" value="InterPro"/>
</dbReference>
<evidence type="ECO:0000256" key="1">
    <source>
        <dbReference type="ARBA" id="ARBA00009437"/>
    </source>
</evidence>
<name>A0A9Y2IQM3_9PSEU</name>
<dbReference type="InterPro" id="IPR036388">
    <property type="entry name" value="WH-like_DNA-bd_sf"/>
</dbReference>
<dbReference type="AlphaFoldDB" id="A0A9Y2IQM3"/>
<dbReference type="Pfam" id="PF03466">
    <property type="entry name" value="LysR_substrate"/>
    <property type="match status" value="1"/>
</dbReference>
<evidence type="ECO:0000313" key="7">
    <source>
        <dbReference type="Proteomes" id="UP001236014"/>
    </source>
</evidence>
<dbReference type="InterPro" id="IPR050950">
    <property type="entry name" value="HTH-type_LysR_regulators"/>
</dbReference>
<dbReference type="InterPro" id="IPR005119">
    <property type="entry name" value="LysR_subst-bd"/>
</dbReference>
<keyword evidence="2" id="KW-0805">Transcription regulation</keyword>
<keyword evidence="3" id="KW-0238">DNA-binding</keyword>
<dbReference type="InterPro" id="IPR036390">
    <property type="entry name" value="WH_DNA-bd_sf"/>
</dbReference>
<dbReference type="KEGG" id="acab:QRX50_24570"/>
<accession>A0A9Y2IQM3</accession>
<organism evidence="6 7">
    <name type="scientific">Amycolatopsis carbonis</name>
    <dbReference type="NCBI Taxonomy" id="715471"/>
    <lineage>
        <taxon>Bacteria</taxon>
        <taxon>Bacillati</taxon>
        <taxon>Actinomycetota</taxon>
        <taxon>Actinomycetes</taxon>
        <taxon>Pseudonocardiales</taxon>
        <taxon>Pseudonocardiaceae</taxon>
        <taxon>Amycolatopsis</taxon>
    </lineage>
</organism>
<sequence length="308" mass="33022">MSSTVMTPNLLDGRLKIRHLLLVDAIARRGTLVAAADDLNITQPAATRTLRELEEILGVALYDRNPRGLSPTPFSEAFAAHARAVVSQIRLAGKHMAQLRDANRGTVAIGIHLTGSTALVPRAVEVLKARHPLLTVELTEALPRRLLSELGSGRLDLVVGRLTQPTDEHFIRLPLHEEAVSLVVRAEHPLAGREGIDASELSGYPWIFPDAEARLRGELDQFFSARGIPLPVNRVETTAYLAVRHLLLATDSIAALAVSIHEGLAGVVSLGPEFELASHSVGITLAAGREVTPAASAMIGILRELVAS</sequence>
<proteinExistence type="inferred from homology"/>
<dbReference type="SUPFAM" id="SSF53850">
    <property type="entry name" value="Periplasmic binding protein-like II"/>
    <property type="match status" value="1"/>
</dbReference>
<reference evidence="6 7" key="1">
    <citation type="submission" date="2023-06" db="EMBL/GenBank/DDBJ databases">
        <authorList>
            <person name="Oyuntsetseg B."/>
            <person name="Kim S.B."/>
        </authorList>
    </citation>
    <scope>NUCLEOTIDE SEQUENCE [LARGE SCALE GENOMIC DNA]</scope>
    <source>
        <strain evidence="6 7">2-15</strain>
    </source>
</reference>
<dbReference type="Proteomes" id="UP001236014">
    <property type="component" value="Chromosome"/>
</dbReference>
<dbReference type="SUPFAM" id="SSF46785">
    <property type="entry name" value="Winged helix' DNA-binding domain"/>
    <property type="match status" value="1"/>
</dbReference>
<dbReference type="Gene3D" id="1.10.10.10">
    <property type="entry name" value="Winged helix-like DNA-binding domain superfamily/Winged helix DNA-binding domain"/>
    <property type="match status" value="1"/>
</dbReference>
<dbReference type="Pfam" id="PF00126">
    <property type="entry name" value="HTH_1"/>
    <property type="match status" value="1"/>
</dbReference>
<dbReference type="InterPro" id="IPR000847">
    <property type="entry name" value="LysR_HTH_N"/>
</dbReference>